<evidence type="ECO:0000256" key="1">
    <source>
        <dbReference type="ARBA" id="ARBA00022603"/>
    </source>
</evidence>
<comment type="similarity">
    <text evidence="5">Belongs to the class I-like SAM-binding methyltransferase superfamily. rRNA adenine N(6)-methyltransferase family.</text>
</comment>
<evidence type="ECO:0000256" key="5">
    <source>
        <dbReference type="PROSITE-ProRule" id="PRU01026"/>
    </source>
</evidence>
<dbReference type="NCBIfam" id="NF000499">
    <property type="entry name" value="Erm23S_rRNA_broad"/>
    <property type="match status" value="1"/>
</dbReference>
<feature type="binding site" evidence="5">
    <location>
        <position position="98"/>
    </location>
    <ligand>
        <name>S-adenosyl-L-methionine</name>
        <dbReference type="ChEBI" id="CHEBI:59789"/>
    </ligand>
</feature>
<dbReference type="InterPro" id="IPR020598">
    <property type="entry name" value="rRNA_Ade_methylase_Trfase_N"/>
</dbReference>
<accession>A0A2M8ESS3</accession>
<dbReference type="InterPro" id="IPR029063">
    <property type="entry name" value="SAM-dependent_MTases_sf"/>
</dbReference>
<keyword evidence="3 5" id="KW-0949">S-adenosyl-L-methionine</keyword>
<dbReference type="InterPro" id="IPR023165">
    <property type="entry name" value="rRNA_Ade_diMease-like_C"/>
</dbReference>
<evidence type="ECO:0000259" key="6">
    <source>
        <dbReference type="SMART" id="SM00650"/>
    </source>
</evidence>
<feature type="binding site" evidence="5">
    <location>
        <position position="27"/>
    </location>
    <ligand>
        <name>S-adenosyl-L-methionine</name>
        <dbReference type="ChEBI" id="CHEBI:59789"/>
    </ligand>
</feature>
<dbReference type="PANTHER" id="PTHR11727">
    <property type="entry name" value="DIMETHYLADENOSINE TRANSFERASE"/>
    <property type="match status" value="1"/>
</dbReference>
<feature type="domain" description="Ribosomal RNA adenine methylase transferase N-terminal" evidence="6">
    <location>
        <begin position="32"/>
        <end position="196"/>
    </location>
</feature>
<proteinExistence type="inferred from homology"/>
<feature type="binding site" evidence="5">
    <location>
        <position position="73"/>
    </location>
    <ligand>
        <name>S-adenosyl-L-methionine</name>
        <dbReference type="ChEBI" id="CHEBI:59789"/>
    </ligand>
</feature>
<dbReference type="AlphaFoldDB" id="A0A2M8ESS3"/>
<feature type="binding site" evidence="5">
    <location>
        <position position="25"/>
    </location>
    <ligand>
        <name>S-adenosyl-L-methionine</name>
        <dbReference type="ChEBI" id="CHEBI:59789"/>
    </ligand>
</feature>
<dbReference type="InterPro" id="IPR020596">
    <property type="entry name" value="rRNA_Ade_Mease_Trfase_CS"/>
</dbReference>
<dbReference type="GO" id="GO:0000179">
    <property type="term" value="F:rRNA (adenine-N6,N6-)-dimethyltransferase activity"/>
    <property type="evidence" value="ECO:0007669"/>
    <property type="project" value="UniProtKB-UniRule"/>
</dbReference>
<comment type="caution">
    <text evidence="7">The sequence shown here is derived from an EMBL/GenBank/DDBJ whole genome shotgun (WGS) entry which is preliminary data.</text>
</comment>
<dbReference type="PANTHER" id="PTHR11727:SF7">
    <property type="entry name" value="DIMETHYLADENOSINE TRANSFERASE-RELATED"/>
    <property type="match status" value="1"/>
</dbReference>
<dbReference type="GO" id="GO:0003723">
    <property type="term" value="F:RNA binding"/>
    <property type="evidence" value="ECO:0007669"/>
    <property type="project" value="UniProtKB-UniRule"/>
</dbReference>
<organism evidence="7 8">
    <name type="scientific">Candidatus Shapirobacteria bacterium CG_4_9_14_0_2_um_filter_39_11</name>
    <dbReference type="NCBI Taxonomy" id="1974478"/>
    <lineage>
        <taxon>Bacteria</taxon>
        <taxon>Candidatus Shapironibacteriota</taxon>
    </lineage>
</organism>
<evidence type="ECO:0000256" key="4">
    <source>
        <dbReference type="ARBA" id="ARBA00022884"/>
    </source>
</evidence>
<dbReference type="Pfam" id="PF00398">
    <property type="entry name" value="RrnaAD"/>
    <property type="match status" value="1"/>
</dbReference>
<evidence type="ECO:0000256" key="2">
    <source>
        <dbReference type="ARBA" id="ARBA00022679"/>
    </source>
</evidence>
<dbReference type="PROSITE" id="PS51689">
    <property type="entry name" value="SAM_RNA_A_N6_MT"/>
    <property type="match status" value="1"/>
</dbReference>
<name>A0A2M8ESS3_9BACT</name>
<keyword evidence="1 5" id="KW-0489">Methyltransferase</keyword>
<dbReference type="Proteomes" id="UP000229816">
    <property type="component" value="Unassembled WGS sequence"/>
</dbReference>
<evidence type="ECO:0000256" key="3">
    <source>
        <dbReference type="ARBA" id="ARBA00022691"/>
    </source>
</evidence>
<dbReference type="Gene3D" id="1.10.8.100">
    <property type="entry name" value="Ribosomal RNA adenine dimethylase-like, domain 2"/>
    <property type="match status" value="1"/>
</dbReference>
<evidence type="ECO:0000313" key="7">
    <source>
        <dbReference type="EMBL" id="PJC28173.1"/>
    </source>
</evidence>
<feature type="binding site" evidence="5">
    <location>
        <position position="114"/>
    </location>
    <ligand>
        <name>S-adenosyl-L-methionine</name>
        <dbReference type="ChEBI" id="CHEBI:59789"/>
    </ligand>
</feature>
<gene>
    <name evidence="7" type="ORF">CO054_01475</name>
</gene>
<dbReference type="InterPro" id="IPR001737">
    <property type="entry name" value="KsgA/Erm"/>
</dbReference>
<dbReference type="CDD" id="cd02440">
    <property type="entry name" value="AdoMet_MTases"/>
    <property type="match status" value="1"/>
</dbReference>
<dbReference type="SMART" id="SM00650">
    <property type="entry name" value="rADc"/>
    <property type="match status" value="1"/>
</dbReference>
<dbReference type="PROSITE" id="PS01131">
    <property type="entry name" value="RRNA_A_DIMETH"/>
    <property type="match status" value="1"/>
</dbReference>
<sequence length="298" mass="35263">MMVRFHPSQPIEKDMDSRQIWQSQNFLRRPEFVASLVERTNIARSDLVIEIGPGRGIITQQLASRAGRVMAVEIDKRLATNLRTSFQSSPNVEIVEADFLRWQLPRESYKVFSNIPFNMTADIIRKLTEDKNPPELTYLIMQDKAAFRFMGKPKDSQTSILLKPWFDVRILANIDRREFTPVPKINAVLTEFRKREQPLVELQFRQWFRDFVVYGYNQWQPTILDAFREVFSPKQRSILAREIMIEGAKPSDLTSEQWLKLFETFTVYVPDDKKKIIKGAEERLEKQQRGLRKWHRTR</sequence>
<dbReference type="Gene3D" id="3.40.50.150">
    <property type="entry name" value="Vaccinia Virus protein VP39"/>
    <property type="match status" value="1"/>
</dbReference>
<keyword evidence="4 5" id="KW-0694">RNA-binding</keyword>
<reference evidence="8" key="1">
    <citation type="submission" date="2017-09" db="EMBL/GenBank/DDBJ databases">
        <title>Depth-based differentiation of microbial function through sediment-hosted aquifers and enrichment of novel symbionts in the deep terrestrial subsurface.</title>
        <authorList>
            <person name="Probst A.J."/>
            <person name="Ladd B."/>
            <person name="Jarett J.K."/>
            <person name="Geller-Mcgrath D.E."/>
            <person name="Sieber C.M.K."/>
            <person name="Emerson J.B."/>
            <person name="Anantharaman K."/>
            <person name="Thomas B.C."/>
            <person name="Malmstrom R."/>
            <person name="Stieglmeier M."/>
            <person name="Klingl A."/>
            <person name="Woyke T."/>
            <person name="Ryan C.M."/>
            <person name="Banfield J.F."/>
        </authorList>
    </citation>
    <scope>NUCLEOTIDE SEQUENCE [LARGE SCALE GENOMIC DNA]</scope>
</reference>
<protein>
    <submittedName>
        <fullName evidence="7">23S ribosomal RNA methyltransferase Erm</fullName>
    </submittedName>
</protein>
<dbReference type="SUPFAM" id="SSF53335">
    <property type="entry name" value="S-adenosyl-L-methionine-dependent methyltransferases"/>
    <property type="match status" value="1"/>
</dbReference>
<evidence type="ECO:0000313" key="8">
    <source>
        <dbReference type="Proteomes" id="UP000229816"/>
    </source>
</evidence>
<keyword evidence="2 5" id="KW-0808">Transferase</keyword>
<dbReference type="EMBL" id="PFSF01000032">
    <property type="protein sequence ID" value="PJC28173.1"/>
    <property type="molecule type" value="Genomic_DNA"/>
</dbReference>
<feature type="binding site" evidence="5">
    <location>
        <position position="52"/>
    </location>
    <ligand>
        <name>S-adenosyl-L-methionine</name>
        <dbReference type="ChEBI" id="CHEBI:59789"/>
    </ligand>
</feature>